<dbReference type="Proteomes" id="UP000266934">
    <property type="component" value="Chromosome"/>
</dbReference>
<accession>A0A348FZV8</accession>
<dbReference type="AlphaFoldDB" id="A0A348FZV8"/>
<organism evidence="1 2">
    <name type="scientific">Blastochloris tepida</name>
    <dbReference type="NCBI Taxonomy" id="2233851"/>
    <lineage>
        <taxon>Bacteria</taxon>
        <taxon>Pseudomonadati</taxon>
        <taxon>Pseudomonadota</taxon>
        <taxon>Alphaproteobacteria</taxon>
        <taxon>Hyphomicrobiales</taxon>
        <taxon>Blastochloridaceae</taxon>
        <taxon>Blastochloris</taxon>
    </lineage>
</organism>
<dbReference type="EMBL" id="AP018907">
    <property type="protein sequence ID" value="BBF92841.1"/>
    <property type="molecule type" value="Genomic_DNA"/>
</dbReference>
<dbReference type="RefSeq" id="WP_126399020.1">
    <property type="nucleotide sequence ID" value="NZ_AP018907.1"/>
</dbReference>
<dbReference type="InterPro" id="IPR020335">
    <property type="entry name" value="Phage_T7_Gp13"/>
</dbReference>
<protein>
    <recommendedName>
        <fullName evidence="3">N-acetyltransferase domain-containing protein</fullName>
    </recommendedName>
</protein>
<dbReference type="KEGG" id="blag:BLTE_15260"/>
<sequence>MPVDTTRRTHAAGRPGSGVRLEIVPAEPAHIPAIAQRMRSADVAEVRAASGLSPADALRFGLSKSSACFTALVDGRPEIMFGVGDMDAASGIGCVWLLGTDAVDRHFRLFLRQSVEWLRKLLSRYSVLRNFVSDDNAVSKRWLRWLGAEFGAPIEHRGTRFLPFELMS</sequence>
<gene>
    <name evidence="1" type="ORF">BLTE_15260</name>
</gene>
<dbReference type="Pfam" id="PF11090">
    <property type="entry name" value="Phage_T7_Gp13"/>
    <property type="match status" value="1"/>
</dbReference>
<dbReference type="SUPFAM" id="SSF55729">
    <property type="entry name" value="Acyl-CoA N-acyltransferases (Nat)"/>
    <property type="match status" value="1"/>
</dbReference>
<evidence type="ECO:0000313" key="2">
    <source>
        <dbReference type="Proteomes" id="UP000266934"/>
    </source>
</evidence>
<keyword evidence="2" id="KW-1185">Reference proteome</keyword>
<reference evidence="1 2" key="1">
    <citation type="submission" date="2018-08" db="EMBL/GenBank/DDBJ databases">
        <title>Complete genome sequencing of Blastochloris tepida GI.</title>
        <authorList>
            <person name="Tsukatani Y."/>
            <person name="Mori H."/>
        </authorList>
    </citation>
    <scope>NUCLEOTIDE SEQUENCE [LARGE SCALE GENOMIC DNA]</scope>
    <source>
        <strain evidence="1 2">GI</strain>
    </source>
</reference>
<evidence type="ECO:0000313" key="1">
    <source>
        <dbReference type="EMBL" id="BBF92841.1"/>
    </source>
</evidence>
<proteinExistence type="predicted"/>
<dbReference type="OrthoDB" id="6711434at2"/>
<name>A0A348FZV8_9HYPH</name>
<dbReference type="InterPro" id="IPR016181">
    <property type="entry name" value="Acyl_CoA_acyltransferase"/>
</dbReference>
<evidence type="ECO:0008006" key="3">
    <source>
        <dbReference type="Google" id="ProtNLM"/>
    </source>
</evidence>